<dbReference type="RefSeq" id="WP_114338569.1">
    <property type="nucleotide sequence ID" value="NZ_QPID01000006.1"/>
</dbReference>
<reference evidence="2 3" key="1">
    <citation type="submission" date="2018-07" db="EMBL/GenBank/DDBJ databases">
        <title>Corallincola holothuriorum sp. nov., a new facultative anaerobe isolated from sea cucumber Apostichopus japonicus.</title>
        <authorList>
            <person name="Xia H."/>
        </authorList>
    </citation>
    <scope>NUCLEOTIDE SEQUENCE [LARGE SCALE GENOMIC DNA]</scope>
    <source>
        <strain evidence="2 3">C4</strain>
    </source>
</reference>
<dbReference type="Pfam" id="PF07819">
    <property type="entry name" value="PGAP1"/>
    <property type="match status" value="1"/>
</dbReference>
<dbReference type="Gene3D" id="3.40.50.1820">
    <property type="entry name" value="alpha/beta hydrolase"/>
    <property type="match status" value="1"/>
</dbReference>
<keyword evidence="2" id="KW-0378">Hydrolase</keyword>
<name>A0A368NIT9_9GAMM</name>
<dbReference type="InterPro" id="IPR012908">
    <property type="entry name" value="PGAP1-ab_dom-like"/>
</dbReference>
<dbReference type="GO" id="GO:0016788">
    <property type="term" value="F:hydrolase activity, acting on ester bonds"/>
    <property type="evidence" value="ECO:0007669"/>
    <property type="project" value="InterPro"/>
</dbReference>
<dbReference type="OrthoDB" id="869379at2"/>
<comment type="caution">
    <text evidence="2">The sequence shown here is derived from an EMBL/GenBank/DDBJ whole genome shotgun (WGS) entry which is preliminary data.</text>
</comment>
<accession>A0A368NIT9</accession>
<proteinExistence type="predicted"/>
<dbReference type="EMBL" id="QPID01000006">
    <property type="protein sequence ID" value="RCU49574.1"/>
    <property type="molecule type" value="Genomic_DNA"/>
</dbReference>
<keyword evidence="3" id="KW-1185">Reference proteome</keyword>
<organism evidence="2 3">
    <name type="scientific">Corallincola holothuriorum</name>
    <dbReference type="NCBI Taxonomy" id="2282215"/>
    <lineage>
        <taxon>Bacteria</taxon>
        <taxon>Pseudomonadati</taxon>
        <taxon>Pseudomonadota</taxon>
        <taxon>Gammaproteobacteria</taxon>
        <taxon>Alteromonadales</taxon>
        <taxon>Psychromonadaceae</taxon>
        <taxon>Corallincola</taxon>
    </lineage>
</organism>
<protein>
    <submittedName>
        <fullName evidence="2">Alpha/beta hydrolase</fullName>
    </submittedName>
</protein>
<sequence length="425" mass="46344">MKNGDVKSGKSPLKVKDLIGATQLSALAVTQVSHIAEGVHQAIWSSFGVKGGKAPHTTGGITGLVYKSIRGTTAVLSKGAVSLLNALPLQTVVEGEESPKRANLMAVLNGVIGDQLQQTHNPFATPMTLRLNGELIDLSHANSTEALFSRLSSTGGKILLMVHGLCRNDLHWQQQHEGRLVNHGETVSQACGYQPIYLRYNSGLPVYANGRQLAEMLERLHEHWPESIADLTVLAHSMGGLVIRSACYHAEQCGMKWQRCLKHIIFLGTPHHGAPLELIGSWLHRSLLHTPFTAPFSRLAKLRSAGITDLRYGTVLEEEWHGEDRFHHRSDACRAVALPTGVNCLNVAATTASKASTLAKRLVGDGLVPLNSALGYHDLAEKAQPFEDCHHHTFYSMNHLALLSRPEVGERLVDWLGAANDFLNE</sequence>
<dbReference type="AlphaFoldDB" id="A0A368NIT9"/>
<dbReference type="Proteomes" id="UP000252558">
    <property type="component" value="Unassembled WGS sequence"/>
</dbReference>
<evidence type="ECO:0000313" key="3">
    <source>
        <dbReference type="Proteomes" id="UP000252558"/>
    </source>
</evidence>
<gene>
    <name evidence="2" type="ORF">DU002_11700</name>
</gene>
<dbReference type="InterPro" id="IPR029058">
    <property type="entry name" value="AB_hydrolase_fold"/>
</dbReference>
<evidence type="ECO:0000313" key="2">
    <source>
        <dbReference type="EMBL" id="RCU49574.1"/>
    </source>
</evidence>
<dbReference type="SUPFAM" id="SSF53474">
    <property type="entry name" value="alpha/beta-Hydrolases"/>
    <property type="match status" value="1"/>
</dbReference>
<feature type="domain" description="GPI inositol-deacylase PGAP1-like alpha/beta" evidence="1">
    <location>
        <begin position="223"/>
        <end position="330"/>
    </location>
</feature>
<evidence type="ECO:0000259" key="1">
    <source>
        <dbReference type="Pfam" id="PF07819"/>
    </source>
</evidence>